<dbReference type="InterPro" id="IPR016024">
    <property type="entry name" value="ARM-type_fold"/>
</dbReference>
<dbReference type="Proteomes" id="UP000694845">
    <property type="component" value="Unplaced"/>
</dbReference>
<feature type="compositionally biased region" description="Basic and acidic residues" evidence="5">
    <location>
        <begin position="616"/>
        <end position="635"/>
    </location>
</feature>
<evidence type="ECO:0000259" key="6">
    <source>
        <dbReference type="PROSITE" id="PS50011"/>
    </source>
</evidence>
<evidence type="ECO:0000256" key="1">
    <source>
        <dbReference type="ARBA" id="ARBA00038349"/>
    </source>
</evidence>
<gene>
    <name evidence="8" type="primary">LOC110987141</name>
</gene>
<dbReference type="GeneID" id="110987141"/>
<dbReference type="SMART" id="SM01349">
    <property type="entry name" value="TOG"/>
    <property type="match status" value="1"/>
</dbReference>
<dbReference type="Gene3D" id="1.10.510.10">
    <property type="entry name" value="Transferase(Phosphotransferase) domain 1"/>
    <property type="match status" value="1"/>
</dbReference>
<feature type="region of interest" description="Disordered" evidence="5">
    <location>
        <begin position="579"/>
        <end position="995"/>
    </location>
</feature>
<comment type="similarity">
    <text evidence="1">Belongs to the protein kinase superfamily.</text>
</comment>
<evidence type="ECO:0000256" key="3">
    <source>
        <dbReference type="ARBA" id="ARBA00042347"/>
    </source>
</evidence>
<protein>
    <recommendedName>
        <fullName evidence="2">N-terminal kinase-like protein</fullName>
    </recommendedName>
    <alternativeName>
        <fullName evidence="3">SCY1-like protein 1</fullName>
    </alternativeName>
</protein>
<dbReference type="PANTHER" id="PTHR12984">
    <property type="entry name" value="SCY1-RELATED S/T PROTEIN KINASE-LIKE"/>
    <property type="match status" value="1"/>
</dbReference>
<evidence type="ECO:0000313" key="8">
    <source>
        <dbReference type="RefSeq" id="XP_022105300.1"/>
    </source>
</evidence>
<dbReference type="InterPro" id="IPR000719">
    <property type="entry name" value="Prot_kinase_dom"/>
</dbReference>
<dbReference type="InterPro" id="IPR011009">
    <property type="entry name" value="Kinase-like_dom_sf"/>
</dbReference>
<feature type="compositionally biased region" description="Basic and acidic residues" evidence="5">
    <location>
        <begin position="950"/>
        <end position="977"/>
    </location>
</feature>
<evidence type="ECO:0000313" key="7">
    <source>
        <dbReference type="Proteomes" id="UP000694845"/>
    </source>
</evidence>
<dbReference type="PROSITE" id="PS50011">
    <property type="entry name" value="PROTEIN_KINASE_DOM"/>
    <property type="match status" value="1"/>
</dbReference>
<name>A0A8B7ZK88_ACAPL</name>
<dbReference type="InterPro" id="IPR034085">
    <property type="entry name" value="TOG"/>
</dbReference>
<dbReference type="GO" id="GO:0005524">
    <property type="term" value="F:ATP binding"/>
    <property type="evidence" value="ECO:0007669"/>
    <property type="project" value="InterPro"/>
</dbReference>
<feature type="domain" description="Protein kinase" evidence="6">
    <location>
        <begin position="15"/>
        <end position="373"/>
    </location>
</feature>
<comment type="function">
    <text evidence="4">Regulates COPI-mediated retrograde protein traffic at the interface between the Golgi apparatus and the endoplasmic reticulum. Involved in the maintenance of the Golgi apparatus morphology.</text>
</comment>
<dbReference type="InterPro" id="IPR011989">
    <property type="entry name" value="ARM-like"/>
</dbReference>
<dbReference type="PANTHER" id="PTHR12984:SF3">
    <property type="entry name" value="N-TERMINAL KINASE-LIKE PROTEIN"/>
    <property type="match status" value="1"/>
</dbReference>
<evidence type="ECO:0000256" key="4">
    <source>
        <dbReference type="ARBA" id="ARBA00056114"/>
    </source>
</evidence>
<dbReference type="SMART" id="SM00220">
    <property type="entry name" value="S_TKc"/>
    <property type="match status" value="1"/>
</dbReference>
<dbReference type="OMA" id="EFVVSWG"/>
<dbReference type="RefSeq" id="XP_022105300.1">
    <property type="nucleotide sequence ID" value="XM_022249608.1"/>
</dbReference>
<feature type="compositionally biased region" description="Acidic residues" evidence="5">
    <location>
        <begin position="649"/>
        <end position="658"/>
    </location>
</feature>
<organism evidence="7 8">
    <name type="scientific">Acanthaster planci</name>
    <name type="common">Crown-of-thorns starfish</name>
    <dbReference type="NCBI Taxonomy" id="133434"/>
    <lineage>
        <taxon>Eukaryota</taxon>
        <taxon>Metazoa</taxon>
        <taxon>Echinodermata</taxon>
        <taxon>Eleutherozoa</taxon>
        <taxon>Asterozoa</taxon>
        <taxon>Asteroidea</taxon>
        <taxon>Valvatacea</taxon>
        <taxon>Valvatida</taxon>
        <taxon>Acanthasteridae</taxon>
        <taxon>Acanthaster</taxon>
    </lineage>
</organism>
<keyword evidence="7" id="KW-1185">Reference proteome</keyword>
<feature type="compositionally biased region" description="Low complexity" evidence="5">
    <location>
        <begin position="659"/>
        <end position="675"/>
    </location>
</feature>
<dbReference type="Gene3D" id="1.25.10.10">
    <property type="entry name" value="Leucine-rich Repeat Variant"/>
    <property type="match status" value="1"/>
</dbReference>
<evidence type="ECO:0000256" key="2">
    <source>
        <dbReference type="ARBA" id="ARBA00040972"/>
    </source>
</evidence>
<dbReference type="GO" id="GO:0004672">
    <property type="term" value="F:protein kinase activity"/>
    <property type="evidence" value="ECO:0007669"/>
    <property type="project" value="InterPro"/>
</dbReference>
<dbReference type="SUPFAM" id="SSF56112">
    <property type="entry name" value="Protein kinase-like (PK-like)"/>
    <property type="match status" value="1"/>
</dbReference>
<dbReference type="AlphaFoldDB" id="A0A8B7ZK88"/>
<proteinExistence type="inferred from homology"/>
<evidence type="ECO:0000256" key="5">
    <source>
        <dbReference type="SAM" id="MobiDB-lite"/>
    </source>
</evidence>
<reference evidence="8" key="1">
    <citation type="submission" date="2025-08" db="UniProtKB">
        <authorList>
            <consortium name="RefSeq"/>
        </authorList>
    </citation>
    <scope>IDENTIFICATION</scope>
</reference>
<sequence length="995" mass="108032">MWSFFSRDPASSFPYEIGEKIGGLEDKSVWSVHYGKKKADGHPVSIFALDAKSSSSAAVERGKTAHKRMKTIRHPNFLQYLDGLETDTIIYAVTEQVTPLQTYLNNSSPNELAISWGLHQVVKGLSFLHNDCKLKHNNVNMSSVFVSRAGEWKVGGVAYVGPAEGEGSEPPNKGMQALEKYNPPEMLDTRTRKKTHTWSADMWGLGCLIWEIFNGPLPRTSSLKALGKIPKSLVANYCELVGANPFSRPNPAKFIEGCRASGGFLHNSFVETNLFLEEIQIKEQTEKNKFLASLSSTIDDFPQEFCRYRILPLLLEAFQFGGAGSAVLTPLLKLGKLLEADEYQKKIVPCVVKMFSSTDRATRVKLLQQMEYFVEHLQPAVVNDQIFPHICHGFSDTNPVIREHTVKAMLLLASKLNDKNLNGELMKHFAKMQAKDEQGGIRTNTTICLGKIACYLNPTTRQKVLSSAFVRAMKDPFPPARTAGIMSMLATQNYYSIRDTAFKVLPVLCTLTVDPDKGVRDQTFKAIGIFLQRLQTVSDNPEKAAEIEAEVNAAASTPLGSSSSWTGWAVTSLTSRFYRPGSTASQPPAKAGGSATPAGTASAQKPSITTAAKMADGAKPDDTRQDTEETARDSASDYEDTGVDRGGDGWDDNEEWGDIDSFSTSSSKTAASQDSYQDPSSTRQDPQDLGWDTGSWGDDGDFDERPPPPARKGQGQVKPSQSRAGGSMKLAAKKQTCSTFDDWGTLDDAWGLSDSSTVASKPGRTSADTRKARPSARSSPKKERSNARTEVATPSGWEDEDWGTIDVGGAKTEAMEELGGTVGGLGDEEDWGSLEEPSTGPGSRSQTDKPQAAKTTPAPPGWGESVDFAKDTSHAPASSYNWGDDADAGDDFFSSALKEKTKSGKAAPHSKKPATATRKGQGSSTTTTSGWGEGAGWGATADDWGSFGDDSGKSKTEEARRKREDRRVQREREMKEKRAAKKPGLGAMRLGAKKD</sequence>
<dbReference type="KEGG" id="aplc:110987141"/>
<dbReference type="Gene3D" id="3.30.200.20">
    <property type="entry name" value="Phosphorylase Kinase, domain 1"/>
    <property type="match status" value="1"/>
</dbReference>
<dbReference type="CTD" id="57410"/>
<dbReference type="SUPFAM" id="SSF48371">
    <property type="entry name" value="ARM repeat"/>
    <property type="match status" value="1"/>
</dbReference>
<feature type="compositionally biased region" description="Low complexity" evidence="5">
    <location>
        <begin position="587"/>
        <end position="603"/>
    </location>
</feature>
<dbReference type="OrthoDB" id="447103at2759"/>
<dbReference type="InterPro" id="IPR051177">
    <property type="entry name" value="CIK-Related_Protein"/>
</dbReference>
<accession>A0A8B7ZK88</accession>
<dbReference type="Pfam" id="PF00069">
    <property type="entry name" value="Pkinase"/>
    <property type="match status" value="1"/>
</dbReference>